<comment type="caution">
    <text evidence="2">The sequence shown here is derived from an EMBL/GenBank/DDBJ whole genome shotgun (WGS) entry which is preliminary data.</text>
</comment>
<dbReference type="InterPro" id="IPR029068">
    <property type="entry name" value="Glyas_Bleomycin-R_OHBP_Dase"/>
</dbReference>
<keyword evidence="3" id="KW-1185">Reference proteome</keyword>
<organism evidence="2 3">
    <name type="scientific">Paenibacillus gansuensis</name>
    <dbReference type="NCBI Taxonomy" id="306542"/>
    <lineage>
        <taxon>Bacteria</taxon>
        <taxon>Bacillati</taxon>
        <taxon>Bacillota</taxon>
        <taxon>Bacilli</taxon>
        <taxon>Bacillales</taxon>
        <taxon>Paenibacillaceae</taxon>
        <taxon>Paenibacillus</taxon>
    </lineage>
</organism>
<sequence length="263" mass="29518">MITHFAELQLQTVSISGVKQFYSELLGISVLFEKENEISFRPTEQFSLTFKEAAEPLAPAHFAFEVPWSEFELVVSRLAGNGITLLKWPDGSTVEESETTRNVYFRDGDGNLLEVIAHSYIKEGVLPPEGEMKILYLREIGFPADDAVDFREFVADLLGLRIDKAADNFAFAIGGTAHMVIPSKQRKWIPIAMVALPPVMSVTFGVSSLDYINEVKVKLTERGMKSRMEDGRLSFQYKEYPVSLVVTDFPEALLERLGLPFAK</sequence>
<dbReference type="Proteomes" id="UP001597541">
    <property type="component" value="Unassembled WGS sequence"/>
</dbReference>
<proteinExistence type="predicted"/>
<evidence type="ECO:0000313" key="2">
    <source>
        <dbReference type="EMBL" id="MFD2614993.1"/>
    </source>
</evidence>
<dbReference type="Gene3D" id="3.10.180.10">
    <property type="entry name" value="2,3-Dihydroxybiphenyl 1,2-Dioxygenase, domain 1"/>
    <property type="match status" value="1"/>
</dbReference>
<dbReference type="SUPFAM" id="SSF54593">
    <property type="entry name" value="Glyoxalase/Bleomycin resistance protein/Dihydroxybiphenyl dioxygenase"/>
    <property type="match status" value="2"/>
</dbReference>
<evidence type="ECO:0000313" key="3">
    <source>
        <dbReference type="Proteomes" id="UP001597541"/>
    </source>
</evidence>
<dbReference type="RefSeq" id="WP_377606440.1">
    <property type="nucleotide sequence ID" value="NZ_JBHUME010000015.1"/>
</dbReference>
<accession>A0ABW5PIA3</accession>
<dbReference type="EMBL" id="JBHUME010000015">
    <property type="protein sequence ID" value="MFD2614993.1"/>
    <property type="molecule type" value="Genomic_DNA"/>
</dbReference>
<name>A0ABW5PIA3_9BACL</name>
<dbReference type="PROSITE" id="PS51819">
    <property type="entry name" value="VOC"/>
    <property type="match status" value="1"/>
</dbReference>
<dbReference type="InterPro" id="IPR037523">
    <property type="entry name" value="VOC_core"/>
</dbReference>
<reference evidence="3" key="1">
    <citation type="journal article" date="2019" name="Int. J. Syst. Evol. Microbiol.">
        <title>The Global Catalogue of Microorganisms (GCM) 10K type strain sequencing project: providing services to taxonomists for standard genome sequencing and annotation.</title>
        <authorList>
            <consortium name="The Broad Institute Genomics Platform"/>
            <consortium name="The Broad Institute Genome Sequencing Center for Infectious Disease"/>
            <person name="Wu L."/>
            <person name="Ma J."/>
        </authorList>
    </citation>
    <scope>NUCLEOTIDE SEQUENCE [LARGE SCALE GENOMIC DNA]</scope>
    <source>
        <strain evidence="3">KCTC 3950</strain>
    </source>
</reference>
<protein>
    <submittedName>
        <fullName evidence="2">VOC family protein</fullName>
    </submittedName>
</protein>
<feature type="domain" description="VOC" evidence="1">
    <location>
        <begin position="1"/>
        <end position="118"/>
    </location>
</feature>
<evidence type="ECO:0000259" key="1">
    <source>
        <dbReference type="PROSITE" id="PS51819"/>
    </source>
</evidence>
<gene>
    <name evidence="2" type="ORF">ACFSUF_21485</name>
</gene>